<evidence type="ECO:0000313" key="1">
    <source>
        <dbReference type="EMBL" id="CUN24113.1"/>
    </source>
</evidence>
<organism evidence="1 2">
    <name type="scientific">Faecalibacterium prausnitzii</name>
    <dbReference type="NCBI Taxonomy" id="853"/>
    <lineage>
        <taxon>Bacteria</taxon>
        <taxon>Bacillati</taxon>
        <taxon>Bacillota</taxon>
        <taxon>Clostridia</taxon>
        <taxon>Eubacteriales</taxon>
        <taxon>Oscillospiraceae</taxon>
        <taxon>Faecalibacterium</taxon>
    </lineage>
</organism>
<gene>
    <name evidence="1" type="ORF">ERS852582_02732</name>
</gene>
<protein>
    <submittedName>
        <fullName evidence="1">Uncharacterized protein</fullName>
    </submittedName>
</protein>
<proteinExistence type="predicted"/>
<reference evidence="1 2" key="1">
    <citation type="submission" date="2015-09" db="EMBL/GenBank/DDBJ databases">
        <authorList>
            <consortium name="Pathogen Informatics"/>
        </authorList>
    </citation>
    <scope>NUCLEOTIDE SEQUENCE [LARGE SCALE GENOMIC DNA]</scope>
    <source>
        <strain evidence="1 2">2789STDY5834970</strain>
    </source>
</reference>
<dbReference type="EMBL" id="CYXN01000044">
    <property type="protein sequence ID" value="CUN24113.1"/>
    <property type="molecule type" value="Genomic_DNA"/>
</dbReference>
<dbReference type="Proteomes" id="UP000095649">
    <property type="component" value="Unassembled WGS sequence"/>
</dbReference>
<sequence>MKLVAGLDICCFFEHRHQFRQVEELRKTSACTVSGAFWGKFDGSSSFTKSRSPRIKMGQPFLLQGVVLEIAHEGVHLGHAVTQGRTRCKNHATATGDFIQIATLAEHITGFLCLARTQTCDITHFRVQVEVLKRLALIHKQPVYAQLFKRNHIIFTVCALQLFQFLFQRLAQLFQLLYCEMLANLCFRFFDGLLDFIHLFLNQTLLSFCGQGYLFKLAVSDDNCIIITGRNSRTEFFSITGFKIFLAGNQQLRMGVQT</sequence>
<accession>A0A173VA70</accession>
<dbReference type="AlphaFoldDB" id="A0A173VA70"/>
<evidence type="ECO:0000313" key="2">
    <source>
        <dbReference type="Proteomes" id="UP000095649"/>
    </source>
</evidence>
<name>A0A173VA70_9FIRM</name>